<keyword evidence="2" id="KW-0732">Signal</keyword>
<dbReference type="GO" id="GO:0038023">
    <property type="term" value="F:signaling receptor activity"/>
    <property type="evidence" value="ECO:0007669"/>
    <property type="project" value="TreeGrafter"/>
</dbReference>
<dbReference type="Proteomes" id="UP000319801">
    <property type="component" value="Unassembled WGS sequence"/>
</dbReference>
<name>A0A556VW12_BAGYA</name>
<dbReference type="EMBL" id="VCAZ01000330">
    <property type="protein sequence ID" value="TUB03092.1"/>
    <property type="molecule type" value="Genomic_DNA"/>
</dbReference>
<comment type="similarity">
    <text evidence="1">Belongs to the folate receptor family.</text>
</comment>
<evidence type="ECO:0000259" key="5">
    <source>
        <dbReference type="Pfam" id="PF03024"/>
    </source>
</evidence>
<organism evidence="6 7">
    <name type="scientific">Bagarius yarrelli</name>
    <name type="common">Goonch</name>
    <name type="synonym">Bagrus yarrelli</name>
    <dbReference type="NCBI Taxonomy" id="175774"/>
    <lineage>
        <taxon>Eukaryota</taxon>
        <taxon>Metazoa</taxon>
        <taxon>Chordata</taxon>
        <taxon>Craniata</taxon>
        <taxon>Vertebrata</taxon>
        <taxon>Euteleostomi</taxon>
        <taxon>Actinopterygii</taxon>
        <taxon>Neopterygii</taxon>
        <taxon>Teleostei</taxon>
        <taxon>Ostariophysi</taxon>
        <taxon>Siluriformes</taxon>
        <taxon>Sisoridae</taxon>
        <taxon>Sisorinae</taxon>
        <taxon>Bagarius</taxon>
    </lineage>
</organism>
<evidence type="ECO:0000256" key="3">
    <source>
        <dbReference type="ARBA" id="ARBA00023157"/>
    </source>
</evidence>
<evidence type="ECO:0000256" key="4">
    <source>
        <dbReference type="SAM" id="MobiDB-lite"/>
    </source>
</evidence>
<evidence type="ECO:0000313" key="6">
    <source>
        <dbReference type="EMBL" id="TUB03092.1"/>
    </source>
</evidence>
<dbReference type="GO" id="GO:0009897">
    <property type="term" value="C:external side of plasma membrane"/>
    <property type="evidence" value="ECO:0007669"/>
    <property type="project" value="TreeGrafter"/>
</dbReference>
<dbReference type="PANTHER" id="PTHR10517">
    <property type="entry name" value="FOLATE RECEPTOR"/>
    <property type="match status" value="1"/>
</dbReference>
<sequence length="186" mass="21710">MWEEHCQFSMECISSYTPEDNNDENLNTSKEPEAEEKELRRRLQRNMTETKESENEAQCAPWRENACCTANTSAEAHEDNSYLYNFNWNHCGIMSKKCTNRCPAGAQCQKWTDVFPTAQSMCEKIWSNSYKYTTYRKDSGRCMQLWFEGQNPNKKVAEFYLNHGSRTEIAMKTSFTLSLAVLLLML</sequence>
<dbReference type="PANTHER" id="PTHR10517:SF14">
    <property type="entry name" value="FOLATE RECEPTOR 1-RELATED"/>
    <property type="match status" value="1"/>
</dbReference>
<evidence type="ECO:0000256" key="1">
    <source>
        <dbReference type="ARBA" id="ARBA00007932"/>
    </source>
</evidence>
<reference evidence="6 7" key="1">
    <citation type="journal article" date="2019" name="Genome Biol. Evol.">
        <title>Whole-Genome Sequencing of the Giant Devil Catfish, Bagarius yarrelli.</title>
        <authorList>
            <person name="Jiang W."/>
            <person name="Lv Y."/>
            <person name="Cheng L."/>
            <person name="Yang K."/>
            <person name="Chao B."/>
            <person name="Wang X."/>
            <person name="Li Y."/>
            <person name="Pan X."/>
            <person name="You X."/>
            <person name="Zhang Y."/>
            <person name="Yang J."/>
            <person name="Li J."/>
            <person name="Zhang X."/>
            <person name="Liu S."/>
            <person name="Sun C."/>
            <person name="Yang J."/>
            <person name="Shi Q."/>
        </authorList>
    </citation>
    <scope>NUCLEOTIDE SEQUENCE [LARGE SCALE GENOMIC DNA]</scope>
    <source>
        <strain evidence="6">JWS20170419001</strain>
        <tissue evidence="6">Muscle</tissue>
    </source>
</reference>
<keyword evidence="6" id="KW-0675">Receptor</keyword>
<gene>
    <name evidence="6" type="ORF">Baya_16652</name>
</gene>
<feature type="region of interest" description="Disordered" evidence="4">
    <location>
        <begin position="16"/>
        <end position="41"/>
    </location>
</feature>
<dbReference type="Pfam" id="PF03024">
    <property type="entry name" value="Folate_rec"/>
    <property type="match status" value="1"/>
</dbReference>
<keyword evidence="7" id="KW-1185">Reference proteome</keyword>
<proteinExistence type="inferred from homology"/>
<feature type="compositionally biased region" description="Polar residues" evidence="4">
    <location>
        <begin position="16"/>
        <end position="29"/>
    </location>
</feature>
<feature type="domain" description="Folate receptor-like" evidence="5">
    <location>
        <begin position="48"/>
        <end position="100"/>
    </location>
</feature>
<dbReference type="AlphaFoldDB" id="A0A556VW12"/>
<comment type="caution">
    <text evidence="6">The sequence shown here is derived from an EMBL/GenBank/DDBJ whole genome shotgun (WGS) entry which is preliminary data.</text>
</comment>
<evidence type="ECO:0000256" key="2">
    <source>
        <dbReference type="ARBA" id="ARBA00022729"/>
    </source>
</evidence>
<evidence type="ECO:0000313" key="7">
    <source>
        <dbReference type="Proteomes" id="UP000319801"/>
    </source>
</evidence>
<dbReference type="OrthoDB" id="567542at2759"/>
<protein>
    <submittedName>
        <fullName evidence="6">Folate receptor alpha</fullName>
    </submittedName>
</protein>
<dbReference type="InterPro" id="IPR018143">
    <property type="entry name" value="Folate_rcpt-like"/>
</dbReference>
<accession>A0A556VW12</accession>
<dbReference type="InterPro" id="IPR004269">
    <property type="entry name" value="Folate_rcpt"/>
</dbReference>
<keyword evidence="3" id="KW-1015">Disulfide bond</keyword>